<sequence>MTNPLNGQLWQHKSRTPDSVTLFQTPHVTSYMIAMKGYWQVITSECTVSLDFYRQPRNLSNLTCTVKENSRIALWVCHEIERKSIEVNSY</sequence>
<dbReference type="Proteomes" id="UP000465112">
    <property type="component" value="Chromosome 6"/>
</dbReference>
<name>A0A6A5EIC8_PERFL</name>
<dbReference type="EMBL" id="VHII01000006">
    <property type="protein sequence ID" value="KAF1389041.1"/>
    <property type="molecule type" value="Genomic_DNA"/>
</dbReference>
<keyword evidence="2" id="KW-1185">Reference proteome</keyword>
<gene>
    <name evidence="1" type="ORF">PFLUV_G00069330</name>
</gene>
<protein>
    <submittedName>
        <fullName evidence="1">Uncharacterized protein</fullName>
    </submittedName>
</protein>
<proteinExistence type="predicted"/>
<evidence type="ECO:0000313" key="1">
    <source>
        <dbReference type="EMBL" id="KAF1389041.1"/>
    </source>
</evidence>
<organism evidence="1 2">
    <name type="scientific">Perca fluviatilis</name>
    <name type="common">European perch</name>
    <dbReference type="NCBI Taxonomy" id="8168"/>
    <lineage>
        <taxon>Eukaryota</taxon>
        <taxon>Metazoa</taxon>
        <taxon>Chordata</taxon>
        <taxon>Craniata</taxon>
        <taxon>Vertebrata</taxon>
        <taxon>Euteleostomi</taxon>
        <taxon>Actinopterygii</taxon>
        <taxon>Neopterygii</taxon>
        <taxon>Teleostei</taxon>
        <taxon>Neoteleostei</taxon>
        <taxon>Acanthomorphata</taxon>
        <taxon>Eupercaria</taxon>
        <taxon>Perciformes</taxon>
        <taxon>Percoidei</taxon>
        <taxon>Percidae</taxon>
        <taxon>Percinae</taxon>
        <taxon>Perca</taxon>
    </lineage>
</organism>
<evidence type="ECO:0000313" key="2">
    <source>
        <dbReference type="Proteomes" id="UP000465112"/>
    </source>
</evidence>
<reference evidence="1 2" key="1">
    <citation type="submission" date="2019-06" db="EMBL/GenBank/DDBJ databases">
        <title>A chromosome-scale genome assembly of the European perch, Perca fluviatilis.</title>
        <authorList>
            <person name="Roques C."/>
            <person name="Zahm M."/>
            <person name="Cabau C."/>
            <person name="Klopp C."/>
            <person name="Bouchez O."/>
            <person name="Donnadieu C."/>
            <person name="Kuhl H."/>
            <person name="Gislard M."/>
            <person name="Guendouz S."/>
            <person name="Journot L."/>
            <person name="Haffray P."/>
            <person name="Bestin A."/>
            <person name="Morvezen R."/>
            <person name="Feron R."/>
            <person name="Wen M."/>
            <person name="Jouanno E."/>
            <person name="Herpin A."/>
            <person name="Schartl M."/>
            <person name="Postlethwait J."/>
            <person name="Schaerlinger B."/>
            <person name="Chardard D."/>
            <person name="Lecocq T."/>
            <person name="Poncet C."/>
            <person name="Jaffrelo L."/>
            <person name="Lampietro C."/>
            <person name="Guiguen Y."/>
        </authorList>
    </citation>
    <scope>NUCLEOTIDE SEQUENCE [LARGE SCALE GENOMIC DNA]</scope>
    <source>
        <tissue evidence="1">Blood</tissue>
    </source>
</reference>
<comment type="caution">
    <text evidence="1">The sequence shown here is derived from an EMBL/GenBank/DDBJ whole genome shotgun (WGS) entry which is preliminary data.</text>
</comment>
<accession>A0A6A5EIC8</accession>
<dbReference type="AlphaFoldDB" id="A0A6A5EIC8"/>